<keyword evidence="3" id="KW-1185">Reference proteome</keyword>
<dbReference type="Proteomes" id="UP000740413">
    <property type="component" value="Unassembled WGS sequence"/>
</dbReference>
<name>A0ABS5WD18_9FLAO</name>
<evidence type="ECO:0000313" key="3">
    <source>
        <dbReference type="Proteomes" id="UP000740413"/>
    </source>
</evidence>
<dbReference type="RefSeq" id="WP_214611435.1">
    <property type="nucleotide sequence ID" value="NZ_JACATN010000002.1"/>
</dbReference>
<reference evidence="3" key="2">
    <citation type="submission" date="2023-07" db="EMBL/GenBank/DDBJ databases">
        <title>Zobellia barbeyronii sp. nov., a new marine flavobacterium, isolated from green and red algae.</title>
        <authorList>
            <person name="Nedashkovskaya O.I."/>
            <person name="Otstavnykh N."/>
            <person name="Zhukova N."/>
            <person name="Guzev K."/>
            <person name="Chausova V."/>
            <person name="Tekutyeva L."/>
            <person name="Mikhailov V."/>
            <person name="Isaeva M."/>
        </authorList>
    </citation>
    <scope>NUCLEOTIDE SEQUENCE [LARGE SCALE GENOMIC DNA]</scope>
    <source>
        <strain evidence="3">KMM 6746</strain>
    </source>
</reference>
<reference evidence="2 3" key="1">
    <citation type="submission" date="2020-06" db="EMBL/GenBank/DDBJ databases">
        <authorList>
            <person name="Isaeva M.P."/>
            <person name="Chernysheva N.Y."/>
        </authorList>
    </citation>
    <scope>NUCLEOTIDE SEQUENCE [LARGE SCALE GENOMIC DNA]</scope>
    <source>
        <strain evidence="2 3">KMM 6746</strain>
    </source>
</reference>
<dbReference type="InterPro" id="IPR005094">
    <property type="entry name" value="Endonuclease_MobA/VirD2"/>
</dbReference>
<dbReference type="Pfam" id="PF03432">
    <property type="entry name" value="Relaxase"/>
    <property type="match status" value="1"/>
</dbReference>
<evidence type="ECO:0000259" key="1">
    <source>
        <dbReference type="Pfam" id="PF03432"/>
    </source>
</evidence>
<accession>A0ABS5WD18</accession>
<organism evidence="2 3">
    <name type="scientific">Zobellia barbeyronii</name>
    <dbReference type="NCBI Taxonomy" id="2748009"/>
    <lineage>
        <taxon>Bacteria</taxon>
        <taxon>Pseudomonadati</taxon>
        <taxon>Bacteroidota</taxon>
        <taxon>Flavobacteriia</taxon>
        <taxon>Flavobacteriales</taxon>
        <taxon>Flavobacteriaceae</taxon>
        <taxon>Zobellia</taxon>
    </lineage>
</organism>
<evidence type="ECO:0000313" key="2">
    <source>
        <dbReference type="EMBL" id="MBT2161295.1"/>
    </source>
</evidence>
<proteinExistence type="predicted"/>
<dbReference type="EMBL" id="JACATN010000002">
    <property type="protein sequence ID" value="MBT2161295.1"/>
    <property type="molecule type" value="Genomic_DNA"/>
</dbReference>
<feature type="domain" description="MobA/VirD2-like nuclease" evidence="1">
    <location>
        <begin position="17"/>
        <end position="146"/>
    </location>
</feature>
<sequence>MIGKGKSISHTSASMAYGWNQEKSAIVVLKEYLAGNTPEELTREFQIIQDMNENCKKNTISFVLSPTIEDGKKLKKKELGDIAKKFLARMNLNNRQAVAFVHKDKAHTHIHLYVNRIDFKGKAYPDGFIGKRSIEAARQVALEMNLKTAQEIQVEKLNSLKQIRREIHNLSEHVLRKNSPKTLDDYIKNMKLRGIDVIPSINKGNKLQGFRFKYKNISLKGSEIDRSMSGGKITNAIAGNGHILQNGSKTILISNKVVELGANFVANTKQQSNQQIANKGLSR</sequence>
<protein>
    <submittedName>
        <fullName evidence="2">Relaxase/mobilization nuclease domain-containing protein</fullName>
    </submittedName>
</protein>
<comment type="caution">
    <text evidence="2">The sequence shown here is derived from an EMBL/GenBank/DDBJ whole genome shotgun (WGS) entry which is preliminary data.</text>
</comment>
<gene>
    <name evidence="2" type="ORF">HW347_08450</name>
</gene>